<dbReference type="GO" id="GO:0004452">
    <property type="term" value="F:isopentenyl-diphosphate delta-isomerase activity"/>
    <property type="evidence" value="ECO:0007669"/>
    <property type="project" value="UniProtKB-EC"/>
</dbReference>
<comment type="caution">
    <text evidence="14">The sequence shown here is derived from an EMBL/GenBank/DDBJ whole genome shotgun (WGS) entry which is preliminary data.</text>
</comment>
<evidence type="ECO:0000256" key="12">
    <source>
        <dbReference type="ARBA" id="ARBA00029294"/>
    </source>
</evidence>
<dbReference type="CDD" id="cd02885">
    <property type="entry name" value="NUDIX_IPP_Isomerase"/>
    <property type="match status" value="1"/>
</dbReference>
<keyword evidence="5" id="KW-0444">Lipid biosynthesis</keyword>
<feature type="domain" description="Nudix hydrolase" evidence="13">
    <location>
        <begin position="33"/>
        <end position="177"/>
    </location>
</feature>
<dbReference type="EMBL" id="SPNW01000012">
    <property type="protein sequence ID" value="TIA91441.1"/>
    <property type="molecule type" value="Genomic_DNA"/>
</dbReference>
<dbReference type="NCBIfam" id="TIGR02150">
    <property type="entry name" value="IPP_isom_1"/>
    <property type="match status" value="1"/>
</dbReference>
<evidence type="ECO:0000256" key="3">
    <source>
        <dbReference type="ARBA" id="ARBA00007579"/>
    </source>
</evidence>
<keyword evidence="6" id="KW-0479">Metal-binding</keyword>
<keyword evidence="11" id="KW-0413">Isomerase</keyword>
<dbReference type="SUPFAM" id="SSF55811">
    <property type="entry name" value="Nudix"/>
    <property type="match status" value="1"/>
</dbReference>
<dbReference type="PROSITE" id="PS51462">
    <property type="entry name" value="NUDIX"/>
    <property type="match status" value="1"/>
</dbReference>
<dbReference type="Pfam" id="PF00293">
    <property type="entry name" value="NUDIX"/>
    <property type="match status" value="1"/>
</dbReference>
<dbReference type="GO" id="GO:0009240">
    <property type="term" value="P:isopentenyl diphosphate biosynthetic process"/>
    <property type="evidence" value="ECO:0007669"/>
    <property type="project" value="TreeGrafter"/>
</dbReference>
<dbReference type="EC" id="5.3.3.2" evidence="4"/>
<evidence type="ECO:0000256" key="6">
    <source>
        <dbReference type="ARBA" id="ARBA00022723"/>
    </source>
</evidence>
<evidence type="ECO:0000313" key="14">
    <source>
        <dbReference type="EMBL" id="TIA91441.1"/>
    </source>
</evidence>
<dbReference type="GO" id="GO:0046872">
    <property type="term" value="F:metal ion binding"/>
    <property type="evidence" value="ECO:0007669"/>
    <property type="project" value="UniProtKB-KW"/>
</dbReference>
<accession>A0A4T0FSE6</accession>
<evidence type="ECO:0000256" key="4">
    <source>
        <dbReference type="ARBA" id="ARBA00012057"/>
    </source>
</evidence>
<dbReference type="PIRSF" id="PIRSF018427">
    <property type="entry name" value="Isopntndiph_ism"/>
    <property type="match status" value="1"/>
</dbReference>
<evidence type="ECO:0000313" key="15">
    <source>
        <dbReference type="Proteomes" id="UP000310189"/>
    </source>
</evidence>
<comment type="pathway">
    <text evidence="2">Isoprenoid biosynthesis; dimethylallyl diphosphate biosynthesis; dimethylallyl diphosphate from isopentenyl diphosphate: step 1/1.</text>
</comment>
<dbReference type="FunFam" id="3.90.79.10:FF:000012">
    <property type="entry name" value="Isopentenyl-diphosphate Delta-isomerase 1"/>
    <property type="match status" value="1"/>
</dbReference>
<dbReference type="Gene3D" id="3.90.79.10">
    <property type="entry name" value="Nucleoside Triphosphate Pyrophosphohydrolase"/>
    <property type="match status" value="1"/>
</dbReference>
<dbReference type="GO" id="GO:0005737">
    <property type="term" value="C:cytoplasm"/>
    <property type="evidence" value="ECO:0007669"/>
    <property type="project" value="TreeGrafter"/>
</dbReference>
<dbReference type="InterPro" id="IPR015797">
    <property type="entry name" value="NUDIX_hydrolase-like_dom_sf"/>
</dbReference>
<dbReference type="InterPro" id="IPR000086">
    <property type="entry name" value="NUDIX_hydrolase_dom"/>
</dbReference>
<keyword evidence="15" id="KW-1185">Reference proteome</keyword>
<evidence type="ECO:0000259" key="13">
    <source>
        <dbReference type="PROSITE" id="PS51462"/>
    </source>
</evidence>
<keyword evidence="7" id="KW-0460">Magnesium</keyword>
<evidence type="ECO:0000256" key="9">
    <source>
        <dbReference type="ARBA" id="ARBA00023098"/>
    </source>
</evidence>
<comment type="similarity">
    <text evidence="3">Belongs to the IPP isomerase type 1 family.</text>
</comment>
<evidence type="ECO:0000256" key="11">
    <source>
        <dbReference type="ARBA" id="ARBA00023235"/>
    </source>
</evidence>
<dbReference type="AlphaFoldDB" id="A0A4T0FSE6"/>
<proteinExistence type="inferred from homology"/>
<evidence type="ECO:0000256" key="8">
    <source>
        <dbReference type="ARBA" id="ARBA00022955"/>
    </source>
</evidence>
<dbReference type="PANTHER" id="PTHR10885:SF0">
    <property type="entry name" value="ISOPENTENYL-DIPHOSPHATE DELTA-ISOMERASE"/>
    <property type="match status" value="1"/>
</dbReference>
<evidence type="ECO:0000256" key="1">
    <source>
        <dbReference type="ARBA" id="ARBA00001946"/>
    </source>
</evidence>
<protein>
    <recommendedName>
        <fullName evidence="4">isopentenyl-diphosphate Delta-isomerase</fullName>
        <ecNumber evidence="4">5.3.3.2</ecNumber>
    </recommendedName>
</protein>
<keyword evidence="8" id="KW-0752">Steroid biosynthesis</keyword>
<evidence type="ECO:0000256" key="7">
    <source>
        <dbReference type="ARBA" id="ARBA00022842"/>
    </source>
</evidence>
<sequence length="214" mass="24883">MEERCILLDNDDKILGDVSKKDCHLMENINKGMLHRAFSTFLFRPADGRLLLQKRATEKITFPDLWTNTCCSHPLSIKSEMDGIDGGKNAAIRKLYHELGIQEVEQNDLIYLTKIHYLAPSDGLWGEHEIDYIYIATKDVSLNLNDNEVSDAKWVSIEELKEMMADGVSQFTPWFRIIVEKFLFPWWTELMGKEGDKDARSVEYLRDELLHRMV</sequence>
<evidence type="ECO:0000256" key="10">
    <source>
        <dbReference type="ARBA" id="ARBA00023229"/>
    </source>
</evidence>
<keyword evidence="10" id="KW-0414">Isoprene biosynthesis</keyword>
<comment type="catalytic activity">
    <reaction evidence="12">
        <text>isopentenyl diphosphate = dimethylallyl diphosphate</text>
        <dbReference type="Rhea" id="RHEA:23284"/>
        <dbReference type="ChEBI" id="CHEBI:57623"/>
        <dbReference type="ChEBI" id="CHEBI:128769"/>
        <dbReference type="EC" id="5.3.3.2"/>
    </reaction>
    <physiologicalReaction direction="left-to-right" evidence="12">
        <dbReference type="Rhea" id="RHEA:23285"/>
    </physiologicalReaction>
</comment>
<organism evidence="14 15">
    <name type="scientific">Wallemia hederae</name>
    <dbReference type="NCBI Taxonomy" id="1540922"/>
    <lineage>
        <taxon>Eukaryota</taxon>
        <taxon>Fungi</taxon>
        <taxon>Dikarya</taxon>
        <taxon>Basidiomycota</taxon>
        <taxon>Wallemiomycotina</taxon>
        <taxon>Wallemiomycetes</taxon>
        <taxon>Wallemiales</taxon>
        <taxon>Wallemiaceae</taxon>
        <taxon>Wallemia</taxon>
    </lineage>
</organism>
<keyword evidence="9" id="KW-0443">Lipid metabolism</keyword>
<evidence type="ECO:0000256" key="5">
    <source>
        <dbReference type="ARBA" id="ARBA00022516"/>
    </source>
</evidence>
<evidence type="ECO:0000256" key="2">
    <source>
        <dbReference type="ARBA" id="ARBA00004826"/>
    </source>
</evidence>
<dbReference type="UniPathway" id="UPA00059">
    <property type="reaction ID" value="UER00104"/>
</dbReference>
<dbReference type="PANTHER" id="PTHR10885">
    <property type="entry name" value="ISOPENTENYL-DIPHOSPHATE DELTA-ISOMERASE"/>
    <property type="match status" value="1"/>
</dbReference>
<dbReference type="InterPro" id="IPR011876">
    <property type="entry name" value="IsopentenylPP_isomerase_typ1"/>
</dbReference>
<comment type="cofactor">
    <cofactor evidence="1">
        <name>Mg(2+)</name>
        <dbReference type="ChEBI" id="CHEBI:18420"/>
    </cofactor>
</comment>
<name>A0A4T0FSE6_9BASI</name>
<reference evidence="14 15" key="1">
    <citation type="submission" date="2019-03" db="EMBL/GenBank/DDBJ databases">
        <title>Sequencing 23 genomes of Wallemia ichthyophaga.</title>
        <authorList>
            <person name="Gostincar C."/>
        </authorList>
    </citation>
    <scope>NUCLEOTIDE SEQUENCE [LARGE SCALE GENOMIC DNA]</scope>
    <source>
        <strain evidence="14 15">EXF-5753</strain>
    </source>
</reference>
<dbReference type="OrthoDB" id="510307at2759"/>
<dbReference type="Proteomes" id="UP000310189">
    <property type="component" value="Unassembled WGS sequence"/>
</dbReference>
<dbReference type="GO" id="GO:0006694">
    <property type="term" value="P:steroid biosynthetic process"/>
    <property type="evidence" value="ECO:0007669"/>
    <property type="project" value="UniProtKB-KW"/>
</dbReference>
<gene>
    <name evidence="14" type="ORF">E3P99_01080</name>
</gene>
<dbReference type="GO" id="GO:0050992">
    <property type="term" value="P:dimethylallyl diphosphate biosynthetic process"/>
    <property type="evidence" value="ECO:0007669"/>
    <property type="project" value="UniProtKB-UniPathway"/>
</dbReference>